<accession>A0A370TY34</accession>
<evidence type="ECO:0000256" key="1">
    <source>
        <dbReference type="SAM" id="MobiDB-lite"/>
    </source>
</evidence>
<dbReference type="AlphaFoldDB" id="A0A370TY34"/>
<evidence type="ECO:0000313" key="2">
    <source>
        <dbReference type="EMBL" id="RDL40418.1"/>
    </source>
</evidence>
<gene>
    <name evidence="2" type="ORF">BP5553_00397</name>
</gene>
<dbReference type="STRING" id="2656787.A0A370TY34"/>
<feature type="region of interest" description="Disordered" evidence="1">
    <location>
        <begin position="479"/>
        <end position="520"/>
    </location>
</feature>
<evidence type="ECO:0000313" key="3">
    <source>
        <dbReference type="Proteomes" id="UP000254866"/>
    </source>
</evidence>
<dbReference type="RefSeq" id="XP_031873074.1">
    <property type="nucleotide sequence ID" value="XM_032009020.1"/>
</dbReference>
<proteinExistence type="predicted"/>
<name>A0A370TY34_9HELO</name>
<feature type="compositionally biased region" description="Basic and acidic residues" evidence="1">
    <location>
        <begin position="538"/>
        <end position="547"/>
    </location>
</feature>
<protein>
    <submittedName>
        <fullName evidence="2">Uncharacterized protein</fullName>
    </submittedName>
</protein>
<feature type="compositionally biased region" description="Polar residues" evidence="1">
    <location>
        <begin position="605"/>
        <end position="618"/>
    </location>
</feature>
<feature type="region of interest" description="Disordered" evidence="1">
    <location>
        <begin position="112"/>
        <end position="151"/>
    </location>
</feature>
<keyword evidence="3" id="KW-1185">Reference proteome</keyword>
<organism evidence="2 3">
    <name type="scientific">Venustampulla echinocandica</name>
    <dbReference type="NCBI Taxonomy" id="2656787"/>
    <lineage>
        <taxon>Eukaryota</taxon>
        <taxon>Fungi</taxon>
        <taxon>Dikarya</taxon>
        <taxon>Ascomycota</taxon>
        <taxon>Pezizomycotina</taxon>
        <taxon>Leotiomycetes</taxon>
        <taxon>Helotiales</taxon>
        <taxon>Pleuroascaceae</taxon>
        <taxon>Venustampulla</taxon>
    </lineage>
</organism>
<comment type="caution">
    <text evidence="2">The sequence shown here is derived from an EMBL/GenBank/DDBJ whole genome shotgun (WGS) entry which is preliminary data.</text>
</comment>
<dbReference type="OrthoDB" id="5307331at2759"/>
<dbReference type="EMBL" id="NPIC01000001">
    <property type="protein sequence ID" value="RDL40418.1"/>
    <property type="molecule type" value="Genomic_DNA"/>
</dbReference>
<feature type="compositionally biased region" description="Polar residues" evidence="1">
    <location>
        <begin position="578"/>
        <end position="587"/>
    </location>
</feature>
<dbReference type="Proteomes" id="UP000254866">
    <property type="component" value="Unassembled WGS sequence"/>
</dbReference>
<sequence length="618" mass="69915">MATSDVPGQSPFNAGTMDAELRRILGEDGSDKYAENYLMDFVENNQYTDDQDINGWFPMDVDLDAPIKEVDQSRRPSYKPHEPTPTPALQLEEPSFAQNMSTSHDLNPLLAPQSHFHAPREGGDQNFLAGPEPRRPSITQPLPRESSPERSCYSNEVLNNFKNPVMALKIIDYIKYPFDERLQRALEKEVNRQESVRLHVSEPESIPGAKNNRFLNKLKFNPREHYQPLPQMPVTWGPLDPDTHKPIFQYTKYGELMPGSTFTVDQMITYLAQHPLHYGCADKRHSKLRLWVQVSPADSRGRYPHKDSMKCRFRDCPNPTRGINKGMFRVCFDELSWTDMVPALDPYHNAGYVHLYCLEKFIDFPTLCKQFNVKADVRALLEEERNRMAVNRDHQSMETVTRDFIEASVPWGNVAGGRPQGHDWYPMSLCSQLTEEHIRLQPQLVQVIRAKRGGNNIDIHRNNVDLFAEGEALKVRGRKLGRPLGNKRGPALGGKRKRAAENTDADDDDSDLNDNILDDDIQDDSIADDLQIAQSSERAAKRPKYDTVELSAPQLAMGSPGTPKRGDQGYDADGEYSSVGNIGSPQNEYAVERRRLDAAGLHSPTIPTNESTPKPQGV</sequence>
<reference evidence="2 3" key="1">
    <citation type="journal article" date="2018" name="IMA Fungus">
        <title>IMA Genome-F 9: Draft genome sequence of Annulohypoxylon stygium, Aspergillus mulundensis, Berkeleyomyces basicola (syn. Thielaviopsis basicola), Ceratocystis smalleyi, two Cercospora beticola strains, Coleophoma cylindrospora, Fusarium fracticaudum, Phialophora cf. hyalina, and Morchella septimelata.</title>
        <authorList>
            <person name="Wingfield B.D."/>
            <person name="Bills G.F."/>
            <person name="Dong Y."/>
            <person name="Huang W."/>
            <person name="Nel W.J."/>
            <person name="Swalarsk-Parry B.S."/>
            <person name="Vaghefi N."/>
            <person name="Wilken P.M."/>
            <person name="An Z."/>
            <person name="de Beer Z.W."/>
            <person name="De Vos L."/>
            <person name="Chen L."/>
            <person name="Duong T.A."/>
            <person name="Gao Y."/>
            <person name="Hammerbacher A."/>
            <person name="Kikkert J.R."/>
            <person name="Li Y."/>
            <person name="Li H."/>
            <person name="Li K."/>
            <person name="Li Q."/>
            <person name="Liu X."/>
            <person name="Ma X."/>
            <person name="Naidoo K."/>
            <person name="Pethybridge S.J."/>
            <person name="Sun J."/>
            <person name="Steenkamp E.T."/>
            <person name="van der Nest M.A."/>
            <person name="van Wyk S."/>
            <person name="Wingfield M.J."/>
            <person name="Xiong C."/>
            <person name="Yue Q."/>
            <person name="Zhang X."/>
        </authorList>
    </citation>
    <scope>NUCLEOTIDE SEQUENCE [LARGE SCALE GENOMIC DNA]</scope>
    <source>
        <strain evidence="2 3">BP 5553</strain>
    </source>
</reference>
<dbReference type="GeneID" id="43593246"/>
<feature type="region of interest" description="Disordered" evidence="1">
    <location>
        <begin position="535"/>
        <end position="618"/>
    </location>
</feature>
<feature type="compositionally biased region" description="Acidic residues" evidence="1">
    <location>
        <begin position="503"/>
        <end position="520"/>
    </location>
</feature>